<gene>
    <name evidence="1" type="ORF">SAMN02910350_00024</name>
</gene>
<organism evidence="1 2">
    <name type="scientific">Pseudobutyrivibrio xylanivorans</name>
    <dbReference type="NCBI Taxonomy" id="185007"/>
    <lineage>
        <taxon>Bacteria</taxon>
        <taxon>Bacillati</taxon>
        <taxon>Bacillota</taxon>
        <taxon>Clostridia</taxon>
        <taxon>Lachnospirales</taxon>
        <taxon>Lachnospiraceae</taxon>
        <taxon>Pseudobutyrivibrio</taxon>
    </lineage>
</organism>
<dbReference type="SUPFAM" id="SSF69322">
    <property type="entry name" value="Tricorn protease domain 2"/>
    <property type="match status" value="1"/>
</dbReference>
<sequence>MKLQFYKKGIPTKIIKRIAVLFVVFVASLVFFEIITNVSEVVEISSQASPTLPIVRVNYLNDASTELHGYVSEMDPAYMRDAIIPLDSERNISLSINAKDYPVDGLSYEIRSLDTQRNISKNALKFKKKNGVITAGFQAENLIEANEEYLLVITVTSNSNKIYYYTRIMQPEGCNEEEILDFAQYFHNTALSEDASDLATYIEPKSSMANQDLSHVTINSNLTQVSYGTFKATQQGDCNVALTDISTNYISLTLDYTLNLDNNGKNEYYTCSEDYRIRYTADRIYLLSYDRTMEQILDENSISIQDNLVNIGITDADVQYLSNETGTIVSFVQNGSLFEYNQTDRQVKEIFSFVDDPTDIRSTYNQHQVLILNIDESGTMDYVVYGYMNSGPHEGYCGINLYHYDAISNISTEQVFIPSTSSFQILNANFSDLLYETADNEFYIMVNGTLLYMNLNDLTTKELLTGLDDRQYASSGSRRYLAWMSDATVSDTIHVIDLETGNNFEIKAEDGQLLRPMAFMDEDLIYGTLYKKDITTDGAGATIYPMYSLTISDISSGSERPRKTYKKSGYYITDVSIQSYSIYLDRIQFDADGNILPAEEGNIKNSAGEQNKAVPITTDIDDLKQQVVILNMTPLEEGETLGKIKYDVTDLVLADESHSISVASATSSTQYFVYVGSKVKLATDNLIDAIAIADEEMGIVLDNEPKYIWKRGRKAYQTSISPITIGSSDFEASGSARALSAMLVHEGENVQVHTLLENGETPISILSKTLKDYTILDLTGATLSEVLYYVSNGTPVYAYTGEDTAVLIIGYDSTSIIYFDPIKGTNAKMSMTEATDYFASFGNVFVSYLQ</sequence>
<proteinExistence type="predicted"/>
<dbReference type="EMBL" id="FMWK01000001">
    <property type="protein sequence ID" value="SCZ75995.1"/>
    <property type="molecule type" value="Genomic_DNA"/>
</dbReference>
<name>A0A1G5RPC5_PSEXY</name>
<accession>A0A1G5RPC5</accession>
<reference evidence="1 2" key="1">
    <citation type="submission" date="2016-10" db="EMBL/GenBank/DDBJ databases">
        <authorList>
            <person name="de Groot N.N."/>
        </authorList>
    </citation>
    <scope>NUCLEOTIDE SEQUENCE [LARGE SCALE GENOMIC DNA]</scope>
    <source>
        <strain evidence="1 2">DSM 10317</strain>
    </source>
</reference>
<dbReference type="AlphaFoldDB" id="A0A1G5RPC5"/>
<dbReference type="Proteomes" id="UP000199428">
    <property type="component" value="Unassembled WGS sequence"/>
</dbReference>
<dbReference type="RefSeq" id="WP_090160358.1">
    <property type="nucleotide sequence ID" value="NZ_FMWK01000001.1"/>
</dbReference>
<dbReference type="Gene3D" id="3.90.70.10">
    <property type="entry name" value="Cysteine proteinases"/>
    <property type="match status" value="1"/>
</dbReference>
<evidence type="ECO:0000313" key="2">
    <source>
        <dbReference type="Proteomes" id="UP000199428"/>
    </source>
</evidence>
<protein>
    <submittedName>
        <fullName evidence="1">Uncharacterized protein</fullName>
    </submittedName>
</protein>
<evidence type="ECO:0000313" key="1">
    <source>
        <dbReference type="EMBL" id="SCZ75995.1"/>
    </source>
</evidence>